<dbReference type="InterPro" id="IPR036388">
    <property type="entry name" value="WH-like_DNA-bd_sf"/>
</dbReference>
<protein>
    <submittedName>
        <fullName evidence="5">GntR family transcriptional regulator</fullName>
    </submittedName>
</protein>
<dbReference type="EMBL" id="JAOQKE010000011">
    <property type="protein sequence ID" value="MCU6725597.1"/>
    <property type="molecule type" value="Genomic_DNA"/>
</dbReference>
<feature type="domain" description="HTH gntR-type" evidence="4">
    <location>
        <begin position="4"/>
        <end position="72"/>
    </location>
</feature>
<proteinExistence type="predicted"/>
<dbReference type="SUPFAM" id="SSF46785">
    <property type="entry name" value="Winged helix' DNA-binding domain"/>
    <property type="match status" value="1"/>
</dbReference>
<evidence type="ECO:0000256" key="1">
    <source>
        <dbReference type="ARBA" id="ARBA00023015"/>
    </source>
</evidence>
<dbReference type="CDD" id="cd07377">
    <property type="entry name" value="WHTH_GntR"/>
    <property type="match status" value="1"/>
</dbReference>
<name>A0ABT2SM77_9FIRM</name>
<keyword evidence="2" id="KW-0238">DNA-binding</keyword>
<dbReference type="PRINTS" id="PR00035">
    <property type="entry name" value="HTHGNTR"/>
</dbReference>
<dbReference type="Pfam" id="PF00392">
    <property type="entry name" value="GntR"/>
    <property type="match status" value="1"/>
</dbReference>
<dbReference type="Proteomes" id="UP001652338">
    <property type="component" value="Unassembled WGS sequence"/>
</dbReference>
<evidence type="ECO:0000259" key="4">
    <source>
        <dbReference type="PROSITE" id="PS50949"/>
    </source>
</evidence>
<dbReference type="InterPro" id="IPR000524">
    <property type="entry name" value="Tscrpt_reg_HTH_GntR"/>
</dbReference>
<keyword evidence="6" id="KW-1185">Reference proteome</keyword>
<gene>
    <name evidence="5" type="ORF">OCV47_09575</name>
</gene>
<evidence type="ECO:0000313" key="6">
    <source>
        <dbReference type="Proteomes" id="UP001652338"/>
    </source>
</evidence>
<reference evidence="5 6" key="1">
    <citation type="journal article" date="2021" name="ISME Commun">
        <title>Automated analysis of genomic sequences facilitates high-throughput and comprehensive description of bacteria.</title>
        <authorList>
            <person name="Hitch T.C.A."/>
        </authorList>
    </citation>
    <scope>NUCLEOTIDE SEQUENCE [LARGE SCALE GENOMIC DNA]</scope>
    <source>
        <strain evidence="5 6">Sanger_29</strain>
    </source>
</reference>
<dbReference type="SUPFAM" id="SSF64288">
    <property type="entry name" value="Chorismate lyase-like"/>
    <property type="match status" value="1"/>
</dbReference>
<organism evidence="5 6">
    <name type="scientific">Muricoprocola aceti</name>
    <dbReference type="NCBI Taxonomy" id="2981772"/>
    <lineage>
        <taxon>Bacteria</taxon>
        <taxon>Bacillati</taxon>
        <taxon>Bacillota</taxon>
        <taxon>Clostridia</taxon>
        <taxon>Lachnospirales</taxon>
        <taxon>Lachnospiraceae</taxon>
        <taxon>Muricoprocola</taxon>
    </lineage>
</organism>
<dbReference type="RefSeq" id="WP_262654860.1">
    <property type="nucleotide sequence ID" value="NZ_JAOQKE010000011.1"/>
</dbReference>
<comment type="caution">
    <text evidence="5">The sequence shown here is derived from an EMBL/GenBank/DDBJ whole genome shotgun (WGS) entry which is preliminary data.</text>
</comment>
<dbReference type="SMART" id="SM00866">
    <property type="entry name" value="UTRA"/>
    <property type="match status" value="1"/>
</dbReference>
<dbReference type="PANTHER" id="PTHR44846:SF1">
    <property type="entry name" value="MANNOSYL-D-GLYCERATE TRANSPORT_METABOLISM SYSTEM REPRESSOR MNGR-RELATED"/>
    <property type="match status" value="1"/>
</dbReference>
<dbReference type="Gene3D" id="1.10.10.10">
    <property type="entry name" value="Winged helix-like DNA-binding domain superfamily/Winged helix DNA-binding domain"/>
    <property type="match status" value="1"/>
</dbReference>
<accession>A0ABT2SM77</accession>
<sequence length="235" mass="27268">MSKDWTWETIADTLIKEFKQNVYKKDEKMPSENKMAVRFGVTRAEIRKAYDRLKEEGYIYSMQGYGSFFSGKREKIYLAMNNESFSQKMASLNIPVETINIGCQKIRKDSLIHSMLKVDTSIDVYKVTRLRILDKEPIAIHISYLAENLFPCISQEGTSITSVFDYIHNYGYTNLVSDNTQLTVSTLTKKERTLLNIKGYAPSLVLTSRCISQPLERIVEITRTMYRSDKFIFKL</sequence>
<dbReference type="Gene3D" id="3.40.1410.10">
    <property type="entry name" value="Chorismate lyase-like"/>
    <property type="match status" value="1"/>
</dbReference>
<dbReference type="Pfam" id="PF07702">
    <property type="entry name" value="UTRA"/>
    <property type="match status" value="1"/>
</dbReference>
<evidence type="ECO:0000256" key="2">
    <source>
        <dbReference type="ARBA" id="ARBA00023125"/>
    </source>
</evidence>
<evidence type="ECO:0000313" key="5">
    <source>
        <dbReference type="EMBL" id="MCU6725597.1"/>
    </source>
</evidence>
<dbReference type="InterPro" id="IPR011663">
    <property type="entry name" value="UTRA"/>
</dbReference>
<dbReference type="PANTHER" id="PTHR44846">
    <property type="entry name" value="MANNOSYL-D-GLYCERATE TRANSPORT/METABOLISM SYSTEM REPRESSOR MNGR-RELATED"/>
    <property type="match status" value="1"/>
</dbReference>
<keyword evidence="1" id="KW-0805">Transcription regulation</keyword>
<evidence type="ECO:0000256" key="3">
    <source>
        <dbReference type="ARBA" id="ARBA00023163"/>
    </source>
</evidence>
<dbReference type="InterPro" id="IPR050679">
    <property type="entry name" value="Bact_HTH_transcr_reg"/>
</dbReference>
<dbReference type="InterPro" id="IPR028978">
    <property type="entry name" value="Chorismate_lyase_/UTRA_dom_sf"/>
</dbReference>
<dbReference type="SMART" id="SM00345">
    <property type="entry name" value="HTH_GNTR"/>
    <property type="match status" value="1"/>
</dbReference>
<dbReference type="InterPro" id="IPR036390">
    <property type="entry name" value="WH_DNA-bd_sf"/>
</dbReference>
<keyword evidence="3" id="KW-0804">Transcription</keyword>
<dbReference type="PROSITE" id="PS50949">
    <property type="entry name" value="HTH_GNTR"/>
    <property type="match status" value="1"/>
</dbReference>